<evidence type="ECO:0000313" key="3">
    <source>
        <dbReference type="Proteomes" id="UP000823561"/>
    </source>
</evidence>
<feature type="compositionally biased region" description="Basic and acidic residues" evidence="1">
    <location>
        <begin position="165"/>
        <end position="177"/>
    </location>
</feature>
<feature type="compositionally biased region" description="Basic and acidic residues" evidence="1">
    <location>
        <begin position="106"/>
        <end position="118"/>
    </location>
</feature>
<gene>
    <name evidence="2" type="ORF">AALO_G00025300</name>
</gene>
<feature type="compositionally biased region" description="Basic and acidic residues" evidence="1">
    <location>
        <begin position="133"/>
        <end position="146"/>
    </location>
</feature>
<comment type="caution">
    <text evidence="2">The sequence shown here is derived from an EMBL/GenBank/DDBJ whole genome shotgun (WGS) entry which is preliminary data.</text>
</comment>
<feature type="region of interest" description="Disordered" evidence="1">
    <location>
        <begin position="103"/>
        <end position="177"/>
    </location>
</feature>
<sequence length="177" mass="20544">MGSTCPLPTSWIVQQENDLPGEVYKDEGGETWETLQERESRLKKATLEELRQELEALGVKVGVDKGRKKCMSEKKLRRQYRKLLMRELRINDLEKSGKALQVKKKTVMEKEKEERTDMVVEAEVEGSGQDGPQETKAEMDGEREEKLDVDERDEEEEKGTSELIEEGKEKEQNEKRE</sequence>
<feature type="compositionally biased region" description="Acidic residues" evidence="1">
    <location>
        <begin position="147"/>
        <end position="157"/>
    </location>
</feature>
<proteinExistence type="predicted"/>
<name>A0AAV6HEC1_9TELE</name>
<evidence type="ECO:0000313" key="2">
    <source>
        <dbReference type="EMBL" id="KAG5284311.1"/>
    </source>
</evidence>
<reference evidence="2" key="1">
    <citation type="submission" date="2020-10" db="EMBL/GenBank/DDBJ databases">
        <title>Chromosome-scale genome assembly of the Allis shad, Alosa alosa.</title>
        <authorList>
            <person name="Margot Z."/>
            <person name="Christophe K."/>
            <person name="Cabau C."/>
            <person name="Louis A."/>
            <person name="Berthelot C."/>
            <person name="Parey E."/>
            <person name="Roest Crollius H."/>
            <person name="Montfort J."/>
            <person name="Robinson-Rechavi M."/>
            <person name="Bucao C."/>
            <person name="Bouchez O."/>
            <person name="Gislard M."/>
            <person name="Lluch J."/>
            <person name="Milhes M."/>
            <person name="Lampietro C."/>
            <person name="Lopez Roques C."/>
            <person name="Donnadieu C."/>
            <person name="Braasch I."/>
            <person name="Desvignes T."/>
            <person name="Postlethwait J."/>
            <person name="Bobe J."/>
            <person name="Guiguen Y."/>
        </authorList>
    </citation>
    <scope>NUCLEOTIDE SEQUENCE</scope>
    <source>
        <strain evidence="2">M-15738</strain>
        <tissue evidence="2">Blood</tissue>
    </source>
</reference>
<accession>A0AAV6HEC1</accession>
<protein>
    <submittedName>
        <fullName evidence="2">Uncharacterized protein</fullName>
    </submittedName>
</protein>
<dbReference type="AlphaFoldDB" id="A0AAV6HEC1"/>
<keyword evidence="3" id="KW-1185">Reference proteome</keyword>
<dbReference type="Proteomes" id="UP000823561">
    <property type="component" value="Chromosome 2"/>
</dbReference>
<evidence type="ECO:0000256" key="1">
    <source>
        <dbReference type="SAM" id="MobiDB-lite"/>
    </source>
</evidence>
<organism evidence="2 3">
    <name type="scientific">Alosa alosa</name>
    <name type="common">allis shad</name>
    <dbReference type="NCBI Taxonomy" id="278164"/>
    <lineage>
        <taxon>Eukaryota</taxon>
        <taxon>Metazoa</taxon>
        <taxon>Chordata</taxon>
        <taxon>Craniata</taxon>
        <taxon>Vertebrata</taxon>
        <taxon>Euteleostomi</taxon>
        <taxon>Actinopterygii</taxon>
        <taxon>Neopterygii</taxon>
        <taxon>Teleostei</taxon>
        <taxon>Clupei</taxon>
        <taxon>Clupeiformes</taxon>
        <taxon>Clupeoidei</taxon>
        <taxon>Clupeidae</taxon>
        <taxon>Alosa</taxon>
    </lineage>
</organism>
<dbReference type="EMBL" id="JADWDJ010000002">
    <property type="protein sequence ID" value="KAG5284311.1"/>
    <property type="molecule type" value="Genomic_DNA"/>
</dbReference>